<comment type="caution">
    <text evidence="1">The sequence shown here is derived from an EMBL/GenBank/DDBJ whole genome shotgun (WGS) entry which is preliminary data.</text>
</comment>
<proteinExistence type="predicted"/>
<dbReference type="EMBL" id="AVOT02011184">
    <property type="protein sequence ID" value="MBW0491628.1"/>
    <property type="molecule type" value="Genomic_DNA"/>
</dbReference>
<sequence length="79" mass="8985">MEDPPNTVSNLNTAQYRQSPNTVENTCIGYTNTGFHLKYRFLQHTVMGSQHSNSRLAFFHIYQPPFTHLGVSPPGLFTE</sequence>
<protein>
    <submittedName>
        <fullName evidence="1">Uncharacterized protein</fullName>
    </submittedName>
</protein>
<name>A0A9Q3CX96_9BASI</name>
<gene>
    <name evidence="1" type="ORF">O181_031343</name>
</gene>
<keyword evidence="2" id="KW-1185">Reference proteome</keyword>
<dbReference type="AlphaFoldDB" id="A0A9Q3CX96"/>
<feature type="non-terminal residue" evidence="1">
    <location>
        <position position="1"/>
    </location>
</feature>
<reference evidence="1" key="1">
    <citation type="submission" date="2021-03" db="EMBL/GenBank/DDBJ databases">
        <title>Draft genome sequence of rust myrtle Austropuccinia psidii MF-1, a brazilian biotype.</title>
        <authorList>
            <person name="Quecine M.C."/>
            <person name="Pachon D.M.R."/>
            <person name="Bonatelli M.L."/>
            <person name="Correr F.H."/>
            <person name="Franceschini L.M."/>
            <person name="Leite T.F."/>
            <person name="Margarido G.R.A."/>
            <person name="Almeida C.A."/>
            <person name="Ferrarezi J.A."/>
            <person name="Labate C.A."/>
        </authorList>
    </citation>
    <scope>NUCLEOTIDE SEQUENCE</scope>
    <source>
        <strain evidence="1">MF-1</strain>
    </source>
</reference>
<organism evidence="1 2">
    <name type="scientific">Austropuccinia psidii MF-1</name>
    <dbReference type="NCBI Taxonomy" id="1389203"/>
    <lineage>
        <taxon>Eukaryota</taxon>
        <taxon>Fungi</taxon>
        <taxon>Dikarya</taxon>
        <taxon>Basidiomycota</taxon>
        <taxon>Pucciniomycotina</taxon>
        <taxon>Pucciniomycetes</taxon>
        <taxon>Pucciniales</taxon>
        <taxon>Sphaerophragmiaceae</taxon>
        <taxon>Austropuccinia</taxon>
    </lineage>
</organism>
<evidence type="ECO:0000313" key="2">
    <source>
        <dbReference type="Proteomes" id="UP000765509"/>
    </source>
</evidence>
<accession>A0A9Q3CX96</accession>
<evidence type="ECO:0000313" key="1">
    <source>
        <dbReference type="EMBL" id="MBW0491628.1"/>
    </source>
</evidence>
<dbReference type="Proteomes" id="UP000765509">
    <property type="component" value="Unassembled WGS sequence"/>
</dbReference>